<dbReference type="SUPFAM" id="SSF49723">
    <property type="entry name" value="Lipase/lipooxygenase domain (PLAT/LH2 domain)"/>
    <property type="match status" value="1"/>
</dbReference>
<dbReference type="AlphaFoldDB" id="A0A0L8I0J4"/>
<dbReference type="InterPro" id="IPR001024">
    <property type="entry name" value="PLAT/LH2_dom"/>
</dbReference>
<feature type="domain" description="PLAT" evidence="3">
    <location>
        <begin position="11"/>
        <end position="129"/>
    </location>
</feature>
<comment type="caution">
    <text evidence="1">Lacks conserved residue(s) required for the propagation of feature annotation.</text>
</comment>
<reference evidence="4" key="1">
    <citation type="submission" date="2015-07" db="EMBL/GenBank/DDBJ databases">
        <title>MeaNS - Measles Nucleotide Surveillance Program.</title>
        <authorList>
            <person name="Tran T."/>
            <person name="Druce J."/>
        </authorList>
    </citation>
    <scope>NUCLEOTIDE SEQUENCE</scope>
    <source>
        <strain evidence="4">UCB-OBI-ISO-001</strain>
        <tissue evidence="4">Gonad</tissue>
    </source>
</reference>
<dbReference type="SMART" id="SM00308">
    <property type="entry name" value="LH2"/>
    <property type="match status" value="1"/>
</dbReference>
<dbReference type="PANTHER" id="PTHR31718:SF60">
    <property type="entry name" value="LIPOXYGENASE HOMOLOGY DOMAIN-CONTAINING PROTEIN 1"/>
    <property type="match status" value="1"/>
</dbReference>
<proteinExistence type="predicted"/>
<accession>A0A0L8I0J4</accession>
<dbReference type="STRING" id="37653.A0A0L8I0J4"/>
<dbReference type="CDD" id="cd00113">
    <property type="entry name" value="PLAT"/>
    <property type="match status" value="1"/>
</dbReference>
<dbReference type="EMBL" id="KQ416831">
    <property type="protein sequence ID" value="KOF94992.1"/>
    <property type="molecule type" value="Genomic_DNA"/>
</dbReference>
<dbReference type="PANTHER" id="PTHR31718">
    <property type="entry name" value="PLAT DOMAIN-CONTAINING PROTEIN"/>
    <property type="match status" value="1"/>
</dbReference>
<dbReference type="Gene3D" id="2.40.180.10">
    <property type="entry name" value="Catalase core domain"/>
    <property type="match status" value="1"/>
</dbReference>
<gene>
    <name evidence="4" type="ORF">OCBIM_22039845mg</name>
</gene>
<dbReference type="Pfam" id="PF01477">
    <property type="entry name" value="PLAT"/>
    <property type="match status" value="1"/>
</dbReference>
<evidence type="ECO:0000313" key="4">
    <source>
        <dbReference type="EMBL" id="KOF94992.1"/>
    </source>
</evidence>
<organism evidence="4">
    <name type="scientific">Octopus bimaculoides</name>
    <name type="common">California two-spotted octopus</name>
    <dbReference type="NCBI Taxonomy" id="37653"/>
    <lineage>
        <taxon>Eukaryota</taxon>
        <taxon>Metazoa</taxon>
        <taxon>Spiralia</taxon>
        <taxon>Lophotrochozoa</taxon>
        <taxon>Mollusca</taxon>
        <taxon>Cephalopoda</taxon>
        <taxon>Coleoidea</taxon>
        <taxon>Octopodiformes</taxon>
        <taxon>Octopoda</taxon>
        <taxon>Incirrata</taxon>
        <taxon>Octopodidae</taxon>
        <taxon>Octopus</taxon>
    </lineage>
</organism>
<dbReference type="PROSITE" id="PS50095">
    <property type="entry name" value="PLAT"/>
    <property type="match status" value="1"/>
</dbReference>
<evidence type="ECO:0000259" key="3">
    <source>
        <dbReference type="PROSITE" id="PS50095"/>
    </source>
</evidence>
<dbReference type="InterPro" id="IPR036392">
    <property type="entry name" value="PLAT/LH2_dom_sf"/>
</dbReference>
<evidence type="ECO:0000256" key="1">
    <source>
        <dbReference type="PROSITE-ProRule" id="PRU00152"/>
    </source>
</evidence>
<evidence type="ECO:0000256" key="2">
    <source>
        <dbReference type="SAM" id="MobiDB-lite"/>
    </source>
</evidence>
<sequence>MGNAVRRYLNSDFLIFVRTGDRKHASTDANVKIILINEDGVKSYEIVLDNILRDDFKKGASDTFSVRNLRDFGRVEKIEFWRDNAGVSPDWYVEKIMVENVKTNEMSVFPVFRWIKANYHYKIRHLDTVLPQDDEQVEQRKMELEDKRKIYIASQKGPGLPMMSLILKRLHRPVLDVSTMSRKTRCSKRQQFGVIDAQGPKFWGSGRSRYDRRQYTIYRPRNDERQSRPRRNLNSERNGRRNTAEHFARCANVFADSPPLLIHLYAISCRCLAPEYVYQTFI</sequence>
<feature type="region of interest" description="Disordered" evidence="2">
    <location>
        <begin position="221"/>
        <end position="240"/>
    </location>
</feature>
<dbReference type="OrthoDB" id="407298at2759"/>
<name>A0A0L8I0J4_OCTBM</name>
<protein>
    <recommendedName>
        <fullName evidence="3">PLAT domain-containing protein</fullName>
    </recommendedName>
</protein>